<evidence type="ECO:0000256" key="4">
    <source>
        <dbReference type="ARBA" id="ARBA00022692"/>
    </source>
</evidence>
<dbReference type="InterPro" id="IPR055344">
    <property type="entry name" value="SecD_SecF_C_bact"/>
</dbReference>
<dbReference type="FunFam" id="1.20.1640.10:FF:000004">
    <property type="entry name" value="Protein translocase subunit SecD"/>
    <property type="match status" value="1"/>
</dbReference>
<evidence type="ECO:0000256" key="5">
    <source>
        <dbReference type="ARBA" id="ARBA00022927"/>
    </source>
</evidence>
<sequence>MQNKGLIKFFAIIFTIACIYQLSFTFVANGIAKDAKEFAKGDSQKELDYLKSLKKKEVLNLGFASFTYEEIEKQQINKGLDLEGGINVTLEVSVKDVLKTLSNNSNDPTFNRALTRATEERKGNQDYLDAFFDAFTAESKGTLKLASPEIFYNRNLSDEIQSNMSDDQVKVILKRKVAESIESAYKVLTKRIDKFGVAQPNIQKIGETGRILVELPGAKDLDRVEKLLSSTAQLEFWETLRPEDLGNFFTAANEALKVTEKKATTKTATVDTTKVADAKSKVDDLLADKKDPAKKQAQDLGPLFDKAVPGPSGLYAYNVKDTARINSYLKRADIKALLPATASYAKFAWGKTNEKLGDIVELYVLKGTSDGVAPLLGGAVTDASADFDQFGKPAVSMQMNPVGSRKWEQLTGDIAKKGNQVCIVLDNIVYSAATAKAAISGGQTQISGSFTLEETADLENVLRAGKLPAKAEIVQKAVVGPSLGQEAIDNGIISSLIGLLLVSFWMIFYYGRAGWYANVALILNLVLLFGAMANFGFVLTLPGIAGIVLTMGTAVDANIIIYERAKEELRAGLSLDEAVKTAFGWKGAMRSIIDANVTHVLTGAILYIFGEGMIRGFAITLLIGILTSLFTSIFIARFFIDADIAKGRSLQFSTNITKNWFTGFNFDFLRIKKFTYIFSLTVCIISFVSFYVNGFDQGIDFVGGRTFQVQFDQKVSSEDVTNALSTADLFEKAEAKTFGNDNQLKITTKYKIDKQSVEVDKEVNEKLYAGLKKFFAKEISYEQFTNTQEGKKFGVLQAMKVGPSIADDIKTNAYWAVLGAMLLVCLYLVVSFRKYQYSLGAIAAVGHDVIFVLGIYSLLYKYMPFHMEIDQHFIAAILTVIGYSMNDTVIVFDRVREFLGVRSHHGNFNQIVNDSINTTLSRTLNTSLTMILVLSIMFVFGGDSIRGFIFAMLIGIIVGTYSSLFIATPVLVDTMTKYDKTIVEQQHNS</sequence>
<dbReference type="SUPFAM" id="SSF82866">
    <property type="entry name" value="Multidrug efflux transporter AcrB transmembrane domain"/>
    <property type="match status" value="2"/>
</dbReference>
<dbReference type="NCBIfam" id="NF009585">
    <property type="entry name" value="PRK13024.1-5"/>
    <property type="match status" value="1"/>
</dbReference>
<feature type="transmembrane region" description="Helical" evidence="9">
    <location>
        <begin position="872"/>
        <end position="892"/>
    </location>
</feature>
<keyword evidence="4 9" id="KW-0812">Transmembrane</keyword>
<evidence type="ECO:0000259" key="13">
    <source>
        <dbReference type="Pfam" id="PF22599"/>
    </source>
</evidence>
<evidence type="ECO:0000313" key="14">
    <source>
        <dbReference type="EMBL" id="SEJ33170.1"/>
    </source>
</evidence>
<dbReference type="HAMAP" id="MF_01464_B">
    <property type="entry name" value="SecF_B"/>
    <property type="match status" value="1"/>
</dbReference>
<feature type="transmembrane region" description="Helical" evidence="9">
    <location>
        <begin position="616"/>
        <end position="640"/>
    </location>
</feature>
<evidence type="ECO:0000256" key="1">
    <source>
        <dbReference type="ARBA" id="ARBA00004651"/>
    </source>
</evidence>
<feature type="domain" description="Protein export membrane protein SecD/SecF C-terminal" evidence="11">
    <location>
        <begin position="470"/>
        <end position="637"/>
    </location>
</feature>
<protein>
    <recommendedName>
        <fullName evidence="9 10">Multifunctional fusion protein</fullName>
    </recommendedName>
    <domain>
        <recommendedName>
            <fullName evidence="9">Protein translocase subunit SecD</fullName>
        </recommendedName>
    </domain>
    <domain>
        <recommendedName>
            <fullName evidence="10">Protein-export membrane protein SecF</fullName>
        </recommendedName>
    </domain>
</protein>
<comment type="subcellular location">
    <subcellularLocation>
        <location evidence="1 9">Cell membrane</location>
        <topology evidence="1 9">Multi-pass membrane protein</topology>
    </subcellularLocation>
</comment>
<dbReference type="PANTHER" id="PTHR30081">
    <property type="entry name" value="PROTEIN-EXPORT MEMBRANE PROTEIN SEC"/>
    <property type="match status" value="1"/>
</dbReference>
<dbReference type="Pfam" id="PF22599">
    <property type="entry name" value="SecDF_P1_head"/>
    <property type="match status" value="1"/>
</dbReference>
<feature type="transmembrane region" description="Helical" evidence="9">
    <location>
        <begin position="592"/>
        <end position="610"/>
    </location>
</feature>
<comment type="caution">
    <text evidence="9">Lacks conserved residue(s) required for the propagation of feature annotation.</text>
</comment>
<gene>
    <name evidence="9" type="primary">secD</name>
    <name evidence="10" type="synonym">secF</name>
    <name evidence="14" type="ORF">SAMN05660918_0044</name>
</gene>
<feature type="transmembrane region" description="Helical" evidence="9">
    <location>
        <begin position="543"/>
        <end position="562"/>
    </location>
</feature>
<feature type="transmembrane region" description="Helical" evidence="9">
    <location>
        <begin position="491"/>
        <end position="508"/>
    </location>
</feature>
<dbReference type="GO" id="GO:0065002">
    <property type="term" value="P:intracellular protein transmembrane transport"/>
    <property type="evidence" value="ECO:0007669"/>
    <property type="project" value="UniProtKB-UniRule"/>
</dbReference>
<feature type="domain" description="Protein export membrane protein SecD/SecF C-terminal" evidence="11">
    <location>
        <begin position="790"/>
        <end position="974"/>
    </location>
</feature>
<keyword evidence="5 9" id="KW-0653">Protein transport</keyword>
<comment type="similarity">
    <text evidence="10">Belongs to the SecD/SecF family. SecF subfamily.</text>
</comment>
<keyword evidence="6 9" id="KW-1133">Transmembrane helix</keyword>
<keyword evidence="15" id="KW-1185">Reference proteome</keyword>
<dbReference type="PANTHER" id="PTHR30081:SF1">
    <property type="entry name" value="PROTEIN TRANSLOCASE SUBUNIT SECD"/>
    <property type="match status" value="1"/>
</dbReference>
<dbReference type="EMBL" id="FNYA01000010">
    <property type="protein sequence ID" value="SEJ33170.1"/>
    <property type="molecule type" value="Genomic_DNA"/>
</dbReference>
<dbReference type="NCBIfam" id="TIGR01129">
    <property type="entry name" value="secD"/>
    <property type="match status" value="1"/>
</dbReference>
<dbReference type="InterPro" id="IPR048634">
    <property type="entry name" value="SecD_SecF_C"/>
</dbReference>
<reference evidence="15" key="1">
    <citation type="submission" date="2016-10" db="EMBL/GenBank/DDBJ databases">
        <authorList>
            <person name="Varghese N."/>
            <person name="Submissions S."/>
        </authorList>
    </citation>
    <scope>NUCLEOTIDE SEQUENCE [LARGE SCALE GENOMIC DNA]</scope>
    <source>
        <strain evidence="15">DSM 17934</strain>
    </source>
</reference>
<feature type="domain" description="Protein translocase subunit SecDF P1" evidence="12">
    <location>
        <begin position="182"/>
        <end position="238"/>
    </location>
</feature>
<comment type="function">
    <text evidence="9">Part of the Sec protein translocase complex. Interacts with the SecYEG preprotein conducting channel. SecDF uses the proton motive force (PMF) to complete protein translocation after the ATP-dependent function of SecA.</text>
</comment>
<evidence type="ECO:0000259" key="11">
    <source>
        <dbReference type="Pfam" id="PF02355"/>
    </source>
</evidence>
<dbReference type="Pfam" id="PF21760">
    <property type="entry name" value="SecD_1st"/>
    <property type="match status" value="1"/>
</dbReference>
<evidence type="ECO:0000259" key="12">
    <source>
        <dbReference type="Pfam" id="PF21760"/>
    </source>
</evidence>
<dbReference type="OrthoDB" id="9805019at2"/>
<feature type="transmembrane region" description="Helical" evidence="9">
    <location>
        <begin position="837"/>
        <end position="860"/>
    </location>
</feature>
<dbReference type="GO" id="GO:0005886">
    <property type="term" value="C:plasma membrane"/>
    <property type="evidence" value="ECO:0007669"/>
    <property type="project" value="UniProtKB-SubCell"/>
</dbReference>
<dbReference type="InterPro" id="IPR054384">
    <property type="entry name" value="SecDF_P1_head"/>
</dbReference>
<dbReference type="RefSeq" id="WP_091315710.1">
    <property type="nucleotide sequence ID" value="NZ_CBCSJU010000010.1"/>
</dbReference>
<evidence type="ECO:0000256" key="3">
    <source>
        <dbReference type="ARBA" id="ARBA00022475"/>
    </source>
</evidence>
<dbReference type="InterPro" id="IPR022646">
    <property type="entry name" value="SecD/SecF_CS"/>
</dbReference>
<feature type="transmembrane region" description="Helical" evidence="9">
    <location>
        <begin position="515"/>
        <end position="537"/>
    </location>
</feature>
<evidence type="ECO:0000313" key="15">
    <source>
        <dbReference type="Proteomes" id="UP000199702"/>
    </source>
</evidence>
<evidence type="ECO:0000256" key="10">
    <source>
        <dbReference type="HAMAP-Rule" id="MF_01464"/>
    </source>
</evidence>
<dbReference type="Pfam" id="PF02355">
    <property type="entry name" value="SecD_SecF_C"/>
    <property type="match status" value="2"/>
</dbReference>
<keyword evidence="7 9" id="KW-0811">Translocation</keyword>
<feature type="transmembrane region" description="Helical" evidence="9">
    <location>
        <begin position="948"/>
        <end position="972"/>
    </location>
</feature>
<feature type="transmembrane region" description="Helical" evidence="9">
    <location>
        <begin position="924"/>
        <end position="942"/>
    </location>
</feature>
<dbReference type="PRINTS" id="PR01755">
    <property type="entry name" value="SECFTRNLCASE"/>
</dbReference>
<name>A0A1H6Y7R6_9FLAO</name>
<dbReference type="Gene3D" id="1.20.1640.10">
    <property type="entry name" value="Multidrug efflux transporter AcrB transmembrane domain"/>
    <property type="match status" value="2"/>
</dbReference>
<keyword evidence="8 9" id="KW-0472">Membrane</keyword>
<evidence type="ECO:0000256" key="9">
    <source>
        <dbReference type="HAMAP-Rule" id="MF_01463"/>
    </source>
</evidence>
<dbReference type="AlphaFoldDB" id="A0A1H6Y7R6"/>
<dbReference type="InterPro" id="IPR005665">
    <property type="entry name" value="SecF_bac"/>
</dbReference>
<evidence type="ECO:0000256" key="7">
    <source>
        <dbReference type="ARBA" id="ARBA00023010"/>
    </source>
</evidence>
<dbReference type="NCBIfam" id="TIGR00916">
    <property type="entry name" value="2A0604s01"/>
    <property type="match status" value="1"/>
</dbReference>
<dbReference type="HAMAP" id="MF_01463_B">
    <property type="entry name" value="SecD_B"/>
    <property type="match status" value="1"/>
</dbReference>
<feature type="transmembrane region" description="Helical" evidence="9">
    <location>
        <begin position="813"/>
        <end position="830"/>
    </location>
</feature>
<accession>A0A1H6Y7R6</accession>
<keyword evidence="3 9" id="KW-1003">Cell membrane</keyword>
<dbReference type="STRING" id="402734.SAMN05660918_0044"/>
<evidence type="ECO:0000256" key="6">
    <source>
        <dbReference type="ARBA" id="ARBA00022989"/>
    </source>
</evidence>
<dbReference type="GO" id="GO:0043952">
    <property type="term" value="P:protein transport by the Sec complex"/>
    <property type="evidence" value="ECO:0007669"/>
    <property type="project" value="UniProtKB-UniRule"/>
</dbReference>
<dbReference type="NCBIfam" id="TIGR00966">
    <property type="entry name" value="transloc_SecF"/>
    <property type="match status" value="1"/>
</dbReference>
<dbReference type="Proteomes" id="UP000199702">
    <property type="component" value="Unassembled WGS sequence"/>
</dbReference>
<evidence type="ECO:0000256" key="8">
    <source>
        <dbReference type="ARBA" id="ARBA00023136"/>
    </source>
</evidence>
<comment type="subunit">
    <text evidence="10">Forms a complex with SecD. Part of the essential Sec protein translocation apparatus which comprises SecA, SecYEG and auxiliary proteins SecDF. Other proteins may also be involved.</text>
</comment>
<proteinExistence type="inferred from homology"/>
<dbReference type="Gene3D" id="3.30.70.3220">
    <property type="match status" value="1"/>
</dbReference>
<evidence type="ECO:0000256" key="2">
    <source>
        <dbReference type="ARBA" id="ARBA00022448"/>
    </source>
</evidence>
<dbReference type="Pfam" id="PF07549">
    <property type="entry name" value="Sec_GG"/>
    <property type="match status" value="2"/>
</dbReference>
<dbReference type="GO" id="GO:0006605">
    <property type="term" value="P:protein targeting"/>
    <property type="evidence" value="ECO:0007669"/>
    <property type="project" value="UniProtKB-UniRule"/>
</dbReference>
<comment type="subunit">
    <text evidence="9">Forms a complex with SecF. Part of the essential Sec protein translocation apparatus which comprises SecA, SecYEG and auxiliary proteins SecDF. Other proteins may also be involved.</text>
</comment>
<comment type="similarity">
    <text evidence="9">Belongs to the SecD/SecF family. SecD subfamily.</text>
</comment>
<dbReference type="InterPro" id="IPR005791">
    <property type="entry name" value="SecD"/>
</dbReference>
<feature type="transmembrane region" description="Helical" evidence="9">
    <location>
        <begin position="674"/>
        <end position="692"/>
    </location>
</feature>
<dbReference type="InterPro" id="IPR022645">
    <property type="entry name" value="SecD/SecF_bac"/>
</dbReference>
<dbReference type="GO" id="GO:0015450">
    <property type="term" value="F:protein-transporting ATPase activity"/>
    <property type="evidence" value="ECO:0007669"/>
    <property type="project" value="InterPro"/>
</dbReference>
<feature type="transmembrane region" description="Helical" evidence="9">
    <location>
        <begin position="7"/>
        <end position="28"/>
    </location>
</feature>
<feature type="domain" description="SecDF P1 head subdomain" evidence="13">
    <location>
        <begin position="375"/>
        <end position="469"/>
    </location>
</feature>
<dbReference type="Gene3D" id="3.30.1360.200">
    <property type="match status" value="1"/>
</dbReference>
<organism evidence="14 15">
    <name type="scientific">Flavobacterium terrigena</name>
    <dbReference type="NCBI Taxonomy" id="402734"/>
    <lineage>
        <taxon>Bacteria</taxon>
        <taxon>Pseudomonadati</taxon>
        <taxon>Bacteroidota</taxon>
        <taxon>Flavobacteriia</taxon>
        <taxon>Flavobacteriales</taxon>
        <taxon>Flavobacteriaceae</taxon>
        <taxon>Flavobacterium</taxon>
    </lineage>
</organism>
<dbReference type="InterPro" id="IPR022813">
    <property type="entry name" value="SecD/SecF_arch_bac"/>
</dbReference>
<keyword evidence="2 9" id="KW-0813">Transport</keyword>
<dbReference type="InterPro" id="IPR048631">
    <property type="entry name" value="SecD_1st"/>
</dbReference>